<dbReference type="PANTHER" id="PTHR11261">
    <property type="entry name" value="INTERPHOTORECEPTOR RETINOID-BINDING PROTEIN"/>
    <property type="match status" value="1"/>
</dbReference>
<evidence type="ECO:0000256" key="1">
    <source>
        <dbReference type="SAM" id="SignalP"/>
    </source>
</evidence>
<dbReference type="SUPFAM" id="SSF52096">
    <property type="entry name" value="ClpP/crotonase"/>
    <property type="match status" value="4"/>
</dbReference>
<feature type="signal peptide" evidence="1">
    <location>
        <begin position="1"/>
        <end position="20"/>
    </location>
</feature>
<dbReference type="PANTHER" id="PTHR11261:SF3">
    <property type="entry name" value="RETINOL-BINDING PROTEIN 3"/>
    <property type="match status" value="1"/>
</dbReference>
<dbReference type="Proteomes" id="UP000314986">
    <property type="component" value="Unassembled WGS sequence"/>
</dbReference>
<dbReference type="InterPro" id="IPR005151">
    <property type="entry name" value="Tail-specific_protease"/>
</dbReference>
<sequence>MPGIVCIVLGMLLFGRVSKGETFHPSLVMDMANVLLENYCFPENLVGMKEAIQEAIDSGELLHITDPQTLAVVLSAGVQESLNDHRLVVSYKPGFSLSGLGQVTQPSPEMLLALINQSISFSILEDNVGYLRIDHILGEEAIRSIGPMLVDMVWKTIIHTDTFILDLRYCTSGEVSGIPFLVSYFCDPEPILHIDSVYHRPSNSTQETWTLPILLGERYGKDKDLVVLISRNTKGISEGIAYLLKHLNRATLVGEHTAGGSLDLQTFRIGETDFFITMPVSRSISPITGQSWEVSGVFPCVPAAAQDALEKAKSILGIRKAVPGMLQTVSRLLRTYYSFWERVPALVQQISKVDRSSVVSEEDLASKLNSELQSVSEDPRLIVKVMSEPPVTRESSPTSDKLPEDPTFLQALVDTVFKVSVLPDNTGYFRFDEFPEISVMSKLVQYIIEKVWLPVKDTDRLIVDLRHNVGGHSSVVPLLLSYFYDPEPPVGLFTVYNRLTNTTSHFTTLPGVGQHVYGSRKDIYVLTSHRTATAAEELAYLLQSLNRATIVGEITSGSLLHSRSFQIPSTHLVITIPFINFMDNHGECWLGGGVVPDSIVLAEDTLERTKEIIGFHAQVAELVESTGKLLAVHYAIPEVAAEVSAVLSAKLTQGLYRSVVDWESLASRLTVDLQETSGDHRLHVFYSDLQPEVTDGSAPIIPSPEELSHIIKALFKVEVLPNNIGYLRFDMMADAEIIKVIGPQLLDQVWNKLVDTDSLIFDMRYNTGRYSTAIPILCSYFFKANPVRHLYTVFDRSTSASTEIWTLPKILGRRYASRNDIYILTSHITGSAAEAFTRTMKELNRATVIGEPTVGGALSVSTYRIENSHLYASIPNQVVLSAVTGKVWSVSGAEPHVIVQANEAMTVALGIINLRAKIPSIFQAAGKLVADNYAFAQTGAGVAETIADLIEGTGYGMINTEGKLAEVLSDTLQQLSGDKHLKAVHIPGDSKHQTPGIAMIQMPPPEILEDLVKFSYQTKVLENNVGYLRFDMFGDNEMITQVSELMAKHVWNVIASTSSLIVDLRYNIGGPTSSIPILCSYFFDDDKTVLLDTVYSRPTDTISEMKAIPQVAGERYGSGKTLVVLVSKITSGAAEEFVYIMKKLGRALIVGEVTSGGCHPPQTYQVGDTNLYLTIPTVRSFTPTEKAAWEGIGVTPHIEVPAETALEKAKELMRSQLTKSQPEEIGNY</sequence>
<dbReference type="Pfam" id="PF11918">
    <property type="entry name" value="Peptidase_S41_N"/>
    <property type="match status" value="4"/>
</dbReference>
<dbReference type="AlphaFoldDB" id="A0A4W3HDK8"/>
<dbReference type="Gene3D" id="3.30.750.44">
    <property type="match status" value="4"/>
</dbReference>
<feature type="chain" id="PRO_5021499324" evidence="1">
    <location>
        <begin position="21"/>
        <end position="1228"/>
    </location>
</feature>
<dbReference type="Pfam" id="PF03572">
    <property type="entry name" value="Peptidase_S41"/>
    <property type="match status" value="4"/>
</dbReference>
<dbReference type="Gene3D" id="3.90.226.10">
    <property type="entry name" value="2-enoyl-CoA Hydratase, Chain A, domain 1"/>
    <property type="match status" value="4"/>
</dbReference>
<feature type="domain" description="Tail specific protease" evidence="2">
    <location>
        <begin position="1004"/>
        <end position="1201"/>
    </location>
</feature>
<accession>A0A4W3HDK8</accession>
<feature type="domain" description="Tail specific protease" evidence="2">
    <location>
        <begin position="703"/>
        <end position="900"/>
    </location>
</feature>
<organism evidence="3 4">
    <name type="scientific">Callorhinchus milii</name>
    <name type="common">Ghost shark</name>
    <dbReference type="NCBI Taxonomy" id="7868"/>
    <lineage>
        <taxon>Eukaryota</taxon>
        <taxon>Metazoa</taxon>
        <taxon>Chordata</taxon>
        <taxon>Craniata</taxon>
        <taxon>Vertebrata</taxon>
        <taxon>Chondrichthyes</taxon>
        <taxon>Holocephali</taxon>
        <taxon>Chimaeriformes</taxon>
        <taxon>Callorhinchidae</taxon>
        <taxon>Callorhinchus</taxon>
    </lineage>
</organism>
<dbReference type="InterPro" id="IPR029045">
    <property type="entry name" value="ClpP/crotonase-like_dom_sf"/>
</dbReference>
<evidence type="ECO:0000259" key="2">
    <source>
        <dbReference type="SMART" id="SM00245"/>
    </source>
</evidence>
<keyword evidence="4" id="KW-1185">Reference proteome</keyword>
<dbReference type="OMA" id="VHKVWEP"/>
<protein>
    <submittedName>
        <fullName evidence="3">Retinol binding protein 3</fullName>
    </submittedName>
</protein>
<gene>
    <name evidence="3" type="primary">rbp3</name>
</gene>
<dbReference type="Ensembl" id="ENSCMIT00000008072.1">
    <property type="protein sequence ID" value="ENSCMIP00000007844.1"/>
    <property type="gene ID" value="ENSCMIG00000004245.1"/>
</dbReference>
<feature type="domain" description="Tail specific protease" evidence="2">
    <location>
        <begin position="405"/>
        <end position="601"/>
    </location>
</feature>
<dbReference type="InParanoid" id="A0A4W3HDK8"/>
<feature type="domain" description="Tail specific protease" evidence="2">
    <location>
        <begin position="107"/>
        <end position="304"/>
    </location>
</feature>
<dbReference type="GO" id="GO:0006508">
    <property type="term" value="P:proteolysis"/>
    <property type="evidence" value="ECO:0007669"/>
    <property type="project" value="InterPro"/>
</dbReference>
<name>A0A4W3HDK8_CALMI</name>
<reference evidence="3" key="4">
    <citation type="submission" date="2025-08" db="UniProtKB">
        <authorList>
            <consortium name="Ensembl"/>
        </authorList>
    </citation>
    <scope>IDENTIFICATION</scope>
</reference>
<reference evidence="4" key="3">
    <citation type="journal article" date="2014" name="Nature">
        <title>Elephant shark genome provides unique insights into gnathostome evolution.</title>
        <authorList>
            <consortium name="International Elephant Shark Genome Sequencing Consortium"/>
            <person name="Venkatesh B."/>
            <person name="Lee A.P."/>
            <person name="Ravi V."/>
            <person name="Maurya A.K."/>
            <person name="Lian M.M."/>
            <person name="Swann J.B."/>
            <person name="Ohta Y."/>
            <person name="Flajnik M.F."/>
            <person name="Sutoh Y."/>
            <person name="Kasahara M."/>
            <person name="Hoon S."/>
            <person name="Gangu V."/>
            <person name="Roy S.W."/>
            <person name="Irimia M."/>
            <person name="Korzh V."/>
            <person name="Kondrychyn I."/>
            <person name="Lim Z.W."/>
            <person name="Tay B.H."/>
            <person name="Tohari S."/>
            <person name="Kong K.W."/>
            <person name="Ho S."/>
            <person name="Lorente-Galdos B."/>
            <person name="Quilez J."/>
            <person name="Marques-Bonet T."/>
            <person name="Raney B.J."/>
            <person name="Ingham P.W."/>
            <person name="Tay A."/>
            <person name="Hillier L.W."/>
            <person name="Minx P."/>
            <person name="Boehm T."/>
            <person name="Wilson R.K."/>
            <person name="Brenner S."/>
            <person name="Warren W.C."/>
        </authorList>
    </citation>
    <scope>NUCLEOTIDE SEQUENCE [LARGE SCALE GENOMIC DNA]</scope>
</reference>
<dbReference type="CDD" id="cd07563">
    <property type="entry name" value="Peptidase_S41_IRBP"/>
    <property type="match status" value="4"/>
</dbReference>
<dbReference type="GeneTree" id="ENSGT00390000014726"/>
<reference evidence="4" key="1">
    <citation type="journal article" date="2006" name="Science">
        <title>Ancient noncoding elements conserved in the human genome.</title>
        <authorList>
            <person name="Venkatesh B."/>
            <person name="Kirkness E.F."/>
            <person name="Loh Y.H."/>
            <person name="Halpern A.L."/>
            <person name="Lee A.P."/>
            <person name="Johnson J."/>
            <person name="Dandona N."/>
            <person name="Viswanathan L.D."/>
            <person name="Tay A."/>
            <person name="Venter J.C."/>
            <person name="Strausberg R.L."/>
            <person name="Brenner S."/>
        </authorList>
    </citation>
    <scope>NUCLEOTIDE SEQUENCE [LARGE SCALE GENOMIC DNA]</scope>
</reference>
<dbReference type="SMART" id="SM00245">
    <property type="entry name" value="TSPc"/>
    <property type="match status" value="4"/>
</dbReference>
<reference evidence="4" key="2">
    <citation type="journal article" date="2007" name="PLoS Biol.">
        <title>Survey sequencing and comparative analysis of the elephant shark (Callorhinchus milii) genome.</title>
        <authorList>
            <person name="Venkatesh B."/>
            <person name="Kirkness E.F."/>
            <person name="Loh Y.H."/>
            <person name="Halpern A.L."/>
            <person name="Lee A.P."/>
            <person name="Johnson J."/>
            <person name="Dandona N."/>
            <person name="Viswanathan L.D."/>
            <person name="Tay A."/>
            <person name="Venter J.C."/>
            <person name="Strausberg R.L."/>
            <person name="Brenner S."/>
        </authorList>
    </citation>
    <scope>NUCLEOTIDE SEQUENCE [LARGE SCALE GENOMIC DNA]</scope>
</reference>
<reference evidence="3" key="5">
    <citation type="submission" date="2025-09" db="UniProtKB">
        <authorList>
            <consortium name="Ensembl"/>
        </authorList>
    </citation>
    <scope>IDENTIFICATION</scope>
</reference>
<dbReference type="GO" id="GO:0008236">
    <property type="term" value="F:serine-type peptidase activity"/>
    <property type="evidence" value="ECO:0007669"/>
    <property type="project" value="InterPro"/>
</dbReference>
<evidence type="ECO:0000313" key="3">
    <source>
        <dbReference type="Ensembl" id="ENSCMIP00000007844.1"/>
    </source>
</evidence>
<proteinExistence type="predicted"/>
<keyword evidence="1" id="KW-0732">Signal</keyword>
<evidence type="ECO:0000313" key="4">
    <source>
        <dbReference type="Proteomes" id="UP000314986"/>
    </source>
</evidence>
<dbReference type="STRING" id="7868.ENSCMIP00000007844"/>